<proteinExistence type="predicted"/>
<dbReference type="Proteomes" id="UP000789396">
    <property type="component" value="Unassembled WGS sequence"/>
</dbReference>
<feature type="non-terminal residue" evidence="1">
    <location>
        <position position="1"/>
    </location>
</feature>
<keyword evidence="2" id="KW-1185">Reference proteome</keyword>
<dbReference type="EMBL" id="CAJVPZ010031322">
    <property type="protein sequence ID" value="CAG8739014.1"/>
    <property type="molecule type" value="Genomic_DNA"/>
</dbReference>
<reference evidence="1" key="1">
    <citation type="submission" date="2021-06" db="EMBL/GenBank/DDBJ databases">
        <authorList>
            <person name="Kallberg Y."/>
            <person name="Tangrot J."/>
            <person name="Rosling A."/>
        </authorList>
    </citation>
    <scope>NUCLEOTIDE SEQUENCE</scope>
    <source>
        <strain evidence="1">IN212</strain>
    </source>
</reference>
<organism evidence="1 2">
    <name type="scientific">Racocetra fulgida</name>
    <dbReference type="NCBI Taxonomy" id="60492"/>
    <lineage>
        <taxon>Eukaryota</taxon>
        <taxon>Fungi</taxon>
        <taxon>Fungi incertae sedis</taxon>
        <taxon>Mucoromycota</taxon>
        <taxon>Glomeromycotina</taxon>
        <taxon>Glomeromycetes</taxon>
        <taxon>Diversisporales</taxon>
        <taxon>Gigasporaceae</taxon>
        <taxon>Racocetra</taxon>
    </lineage>
</organism>
<dbReference type="AlphaFoldDB" id="A0A9N9NKY6"/>
<name>A0A9N9NKY6_9GLOM</name>
<feature type="non-terminal residue" evidence="1">
    <location>
        <position position="63"/>
    </location>
</feature>
<evidence type="ECO:0000313" key="2">
    <source>
        <dbReference type="Proteomes" id="UP000789396"/>
    </source>
</evidence>
<accession>A0A9N9NKY6</accession>
<gene>
    <name evidence="1" type="ORF">RFULGI_LOCUS12709</name>
</gene>
<sequence>PNNKEETSTIETTASLKRIKTTKSLLASASSKSDDENDEQDKLIEIDLMSIKKQLEIVSLIEI</sequence>
<protein>
    <submittedName>
        <fullName evidence="1">11464_t:CDS:1</fullName>
    </submittedName>
</protein>
<comment type="caution">
    <text evidence="1">The sequence shown here is derived from an EMBL/GenBank/DDBJ whole genome shotgun (WGS) entry which is preliminary data.</text>
</comment>
<evidence type="ECO:0000313" key="1">
    <source>
        <dbReference type="EMBL" id="CAG8739014.1"/>
    </source>
</evidence>